<feature type="transmembrane region" description="Helical" evidence="5">
    <location>
        <begin position="325"/>
        <end position="345"/>
    </location>
</feature>
<evidence type="ECO:0000313" key="8">
    <source>
        <dbReference type="EMBL" id="NIH67131.1"/>
    </source>
</evidence>
<comment type="caution">
    <text evidence="8">The sequence shown here is derived from an EMBL/GenBank/DDBJ whole genome shotgun (WGS) entry which is preliminary data.</text>
</comment>
<evidence type="ECO:0000256" key="3">
    <source>
        <dbReference type="ARBA" id="ARBA00022989"/>
    </source>
</evidence>
<evidence type="ECO:0000256" key="1">
    <source>
        <dbReference type="ARBA" id="ARBA00004651"/>
    </source>
</evidence>
<dbReference type="RefSeq" id="WP_166754604.1">
    <property type="nucleotide sequence ID" value="NZ_BAABJU010000001.1"/>
</dbReference>
<keyword evidence="2 5" id="KW-0812">Transmembrane</keyword>
<feature type="transmembrane region" description="Helical" evidence="5">
    <location>
        <begin position="351"/>
        <end position="371"/>
    </location>
</feature>
<reference evidence="8 9" key="3">
    <citation type="submission" date="2020-02" db="EMBL/GenBank/DDBJ databases">
        <title>Sequencing the genomes of 1000 actinobacteria strains.</title>
        <authorList>
            <person name="Klenk H.-P."/>
        </authorList>
    </citation>
    <scope>NUCLEOTIDE SEQUENCE [LARGE SCALE GENOMIC DNA]</scope>
    <source>
        <strain evidence="8 9">DSM 45201</strain>
    </source>
</reference>
<dbReference type="InterPro" id="IPR020846">
    <property type="entry name" value="MFS_dom"/>
</dbReference>
<accession>A0A846LIL8</accession>
<evidence type="ECO:0000256" key="5">
    <source>
        <dbReference type="SAM" id="Phobius"/>
    </source>
</evidence>
<evidence type="ECO:0000259" key="6">
    <source>
        <dbReference type="PROSITE" id="PS50850"/>
    </source>
</evidence>
<evidence type="ECO:0000313" key="9">
    <source>
        <dbReference type="Proteomes" id="UP000552836"/>
    </source>
</evidence>
<protein>
    <submittedName>
        <fullName evidence="8">MFS family permease</fullName>
    </submittedName>
</protein>
<feature type="transmembrane region" description="Helical" evidence="5">
    <location>
        <begin position="129"/>
        <end position="153"/>
    </location>
</feature>
<dbReference type="Gene3D" id="1.20.1250.20">
    <property type="entry name" value="MFS general substrate transporter like domains"/>
    <property type="match status" value="2"/>
</dbReference>
<sequence>MERPVVSGVVANLAAGTLFGWSLVAEQATADVGAPGSAGPAVFAVAIAVFTVALLAAGRALPVVGPRRLLGGAAGLAAAGLGGAAAGEHPAALWGGIGLLLGAASGAAYGVAVSLAARSPVHARGTATGLVVAAYAAGPVLLGLAAPAALSAVGWRTCLGALALAVGGLLAAAALLAPADRPERRQAGGGPLPRRTLSLLWVLFAGGAAPGLVVFAMAAPLAADRGLGPGAAGAAVSLLAAGNLVGRLASGWWSDRIGRTKALAVALGVAVGSAGGLGGPTAPWLVLGAFTGTGLAYGAISALVPAATADRVGAHAFPRAYGRVFTAWGCAGLAAPLAGGIATGAGAQRPVLAVIAVGSLVPAAAALWLLAGSGRTSPGVPGGGS</sequence>
<comment type="subcellular location">
    <subcellularLocation>
        <location evidence="1">Cell membrane</location>
        <topology evidence="1">Multi-pass membrane protein</topology>
    </subcellularLocation>
</comment>
<dbReference type="Proteomes" id="UP000552836">
    <property type="component" value="Unassembled WGS sequence"/>
</dbReference>
<dbReference type="Pfam" id="PF07690">
    <property type="entry name" value="MFS_1"/>
    <property type="match status" value="1"/>
</dbReference>
<organism evidence="8 9">
    <name type="scientific">Modestobacter marinus</name>
    <dbReference type="NCBI Taxonomy" id="477641"/>
    <lineage>
        <taxon>Bacteria</taxon>
        <taxon>Bacillati</taxon>
        <taxon>Actinomycetota</taxon>
        <taxon>Actinomycetes</taxon>
        <taxon>Geodermatophilales</taxon>
        <taxon>Geodermatophilaceae</taxon>
        <taxon>Modestobacter</taxon>
    </lineage>
</organism>
<evidence type="ECO:0000256" key="2">
    <source>
        <dbReference type="ARBA" id="ARBA00022692"/>
    </source>
</evidence>
<evidence type="ECO:0000256" key="4">
    <source>
        <dbReference type="ARBA" id="ARBA00023136"/>
    </source>
</evidence>
<feature type="transmembrane region" description="Helical" evidence="5">
    <location>
        <begin position="262"/>
        <end position="278"/>
    </location>
</feature>
<keyword evidence="3 5" id="KW-1133">Transmembrane helix</keyword>
<dbReference type="SUPFAM" id="SSF103473">
    <property type="entry name" value="MFS general substrate transporter"/>
    <property type="match status" value="1"/>
</dbReference>
<dbReference type="InterPro" id="IPR050327">
    <property type="entry name" value="Proton-linked_MCT"/>
</dbReference>
<feature type="transmembrane region" description="Helical" evidence="5">
    <location>
        <begin position="93"/>
        <end position="117"/>
    </location>
</feature>
<dbReference type="PANTHER" id="PTHR11360">
    <property type="entry name" value="MONOCARBOXYLATE TRANSPORTER"/>
    <property type="match status" value="1"/>
</dbReference>
<feature type="transmembrane region" description="Helical" evidence="5">
    <location>
        <begin position="37"/>
        <end position="57"/>
    </location>
</feature>
<dbReference type="Proteomes" id="UP000648663">
    <property type="component" value="Unassembled WGS sequence"/>
</dbReference>
<dbReference type="EMBL" id="JAAMPA010000001">
    <property type="protein sequence ID" value="NIH67131.1"/>
    <property type="molecule type" value="Genomic_DNA"/>
</dbReference>
<reference evidence="10" key="2">
    <citation type="journal article" date="2019" name="Int. J. Syst. Evol. Microbiol.">
        <title>The Global Catalogue of Microorganisms (GCM) 10K type strain sequencing project: providing services to taxonomists for standard genome sequencing and annotation.</title>
        <authorList>
            <consortium name="The Broad Institute Genomics Platform"/>
            <consortium name="The Broad Institute Genome Sequencing Center for Infectious Disease"/>
            <person name="Wu L."/>
            <person name="Ma J."/>
        </authorList>
    </citation>
    <scope>NUCLEOTIDE SEQUENCE [LARGE SCALE GENOMIC DNA]</scope>
    <source>
        <strain evidence="10">CGMCC 4.5581</strain>
    </source>
</reference>
<name>A0A846LIL8_9ACTN</name>
<evidence type="ECO:0000313" key="10">
    <source>
        <dbReference type="Proteomes" id="UP000648663"/>
    </source>
</evidence>
<reference evidence="7" key="4">
    <citation type="submission" date="2024-05" db="EMBL/GenBank/DDBJ databases">
        <authorList>
            <person name="Sun Q."/>
            <person name="Zhou Y."/>
        </authorList>
    </citation>
    <scope>NUCLEOTIDE SEQUENCE</scope>
    <source>
        <strain evidence="7">CGMCC 4.5581</strain>
    </source>
</reference>
<reference evidence="7" key="1">
    <citation type="journal article" date="2014" name="Int. J. Syst. Evol. Microbiol.">
        <title>Complete genome of a new Firmicutes species belonging to the dominant human colonic microbiota ('Ruminococcus bicirculans') reveals two chromosomes and a selective capacity to utilize plant glucans.</title>
        <authorList>
            <consortium name="NISC Comparative Sequencing Program"/>
            <person name="Wegmann U."/>
            <person name="Louis P."/>
            <person name="Goesmann A."/>
            <person name="Henrissat B."/>
            <person name="Duncan S.H."/>
            <person name="Flint H.J."/>
        </authorList>
    </citation>
    <scope>NUCLEOTIDE SEQUENCE</scope>
    <source>
        <strain evidence="7">CGMCC 4.5581</strain>
    </source>
</reference>
<dbReference type="AlphaFoldDB" id="A0A846LIL8"/>
<dbReference type="EMBL" id="BMMI01000001">
    <property type="protein sequence ID" value="GGL52280.1"/>
    <property type="molecule type" value="Genomic_DNA"/>
</dbReference>
<evidence type="ECO:0000313" key="7">
    <source>
        <dbReference type="EMBL" id="GGL52280.1"/>
    </source>
</evidence>
<dbReference type="GO" id="GO:0022857">
    <property type="term" value="F:transmembrane transporter activity"/>
    <property type="evidence" value="ECO:0007669"/>
    <property type="project" value="InterPro"/>
</dbReference>
<gene>
    <name evidence="8" type="ORF">FB380_001577</name>
    <name evidence="7" type="ORF">GCM10011589_05500</name>
</gene>
<keyword evidence="10" id="KW-1185">Reference proteome</keyword>
<keyword evidence="4 5" id="KW-0472">Membrane</keyword>
<proteinExistence type="predicted"/>
<feature type="transmembrane region" description="Helical" evidence="5">
    <location>
        <begin position="231"/>
        <end position="250"/>
    </location>
</feature>
<dbReference type="InterPro" id="IPR036259">
    <property type="entry name" value="MFS_trans_sf"/>
</dbReference>
<feature type="transmembrane region" description="Helical" evidence="5">
    <location>
        <begin position="5"/>
        <end position="25"/>
    </location>
</feature>
<feature type="transmembrane region" description="Helical" evidence="5">
    <location>
        <begin position="69"/>
        <end position="87"/>
    </location>
</feature>
<dbReference type="PROSITE" id="PS50850">
    <property type="entry name" value="MFS"/>
    <property type="match status" value="1"/>
</dbReference>
<dbReference type="GO" id="GO:0005886">
    <property type="term" value="C:plasma membrane"/>
    <property type="evidence" value="ECO:0007669"/>
    <property type="project" value="UniProtKB-SubCell"/>
</dbReference>
<feature type="domain" description="Major facilitator superfamily (MFS) profile" evidence="6">
    <location>
        <begin position="195"/>
        <end position="385"/>
    </location>
</feature>
<feature type="transmembrane region" description="Helical" evidence="5">
    <location>
        <begin position="198"/>
        <end position="219"/>
    </location>
</feature>
<feature type="transmembrane region" description="Helical" evidence="5">
    <location>
        <begin position="159"/>
        <end position="177"/>
    </location>
</feature>
<dbReference type="InterPro" id="IPR011701">
    <property type="entry name" value="MFS"/>
</dbReference>